<dbReference type="EMBL" id="CM051394">
    <property type="protein sequence ID" value="KAJ4729486.1"/>
    <property type="molecule type" value="Genomic_DNA"/>
</dbReference>
<dbReference type="Proteomes" id="UP001164539">
    <property type="component" value="Chromosome 1"/>
</dbReference>
<organism evidence="1 2">
    <name type="scientific">Melia azedarach</name>
    <name type="common">Chinaberry tree</name>
    <dbReference type="NCBI Taxonomy" id="155640"/>
    <lineage>
        <taxon>Eukaryota</taxon>
        <taxon>Viridiplantae</taxon>
        <taxon>Streptophyta</taxon>
        <taxon>Embryophyta</taxon>
        <taxon>Tracheophyta</taxon>
        <taxon>Spermatophyta</taxon>
        <taxon>Magnoliopsida</taxon>
        <taxon>eudicotyledons</taxon>
        <taxon>Gunneridae</taxon>
        <taxon>Pentapetalae</taxon>
        <taxon>rosids</taxon>
        <taxon>malvids</taxon>
        <taxon>Sapindales</taxon>
        <taxon>Meliaceae</taxon>
        <taxon>Melia</taxon>
    </lineage>
</organism>
<name>A0ACC1Z0I0_MELAZ</name>
<accession>A0ACC1Z0I0</accession>
<protein>
    <submittedName>
        <fullName evidence="1">WRKY transcription factor</fullName>
    </submittedName>
</protein>
<evidence type="ECO:0000313" key="2">
    <source>
        <dbReference type="Proteomes" id="UP001164539"/>
    </source>
</evidence>
<sequence>MENYQMFFPCSSNGQSVYPATNNFYVANSDHHHHSRGLTVEDHSSSSGFLGLKTQNFVPKFTDVKELSSSGGFPGSEKEVKLGKKKGEKKVKKPRFAFQTRSHVDILDDGYRWRKYGQKAVKNNKFPRSYYRCTYQGCNVKKQVQRLTKDEGIVLTTYEGMHTHHIEKPTDNFEHILNQLQIYTPF</sequence>
<reference evidence="1 2" key="1">
    <citation type="journal article" date="2023" name="Science">
        <title>Complex scaffold remodeling in plant triterpene biosynthesis.</title>
        <authorList>
            <person name="De La Pena R."/>
            <person name="Hodgson H."/>
            <person name="Liu J.C."/>
            <person name="Stephenson M.J."/>
            <person name="Martin A.C."/>
            <person name="Owen C."/>
            <person name="Harkess A."/>
            <person name="Leebens-Mack J."/>
            <person name="Jimenez L.E."/>
            <person name="Osbourn A."/>
            <person name="Sattely E.S."/>
        </authorList>
    </citation>
    <scope>NUCLEOTIDE SEQUENCE [LARGE SCALE GENOMIC DNA]</scope>
    <source>
        <strain evidence="2">cv. JPN11</strain>
        <tissue evidence="1">Leaf</tissue>
    </source>
</reference>
<keyword evidence="2" id="KW-1185">Reference proteome</keyword>
<evidence type="ECO:0000313" key="1">
    <source>
        <dbReference type="EMBL" id="KAJ4729486.1"/>
    </source>
</evidence>
<comment type="caution">
    <text evidence="1">The sequence shown here is derived from an EMBL/GenBank/DDBJ whole genome shotgun (WGS) entry which is preliminary data.</text>
</comment>
<gene>
    <name evidence="1" type="ORF">OWV82_002261</name>
</gene>
<proteinExistence type="predicted"/>